<accession>A0A383BVP1</accession>
<protein>
    <submittedName>
        <fullName evidence="1">Uncharacterized protein</fullName>
    </submittedName>
</protein>
<proteinExistence type="predicted"/>
<evidence type="ECO:0000313" key="1">
    <source>
        <dbReference type="EMBL" id="SVE23438.1"/>
    </source>
</evidence>
<sequence>MQNTPELSGPVDRTISAISVKQKRPMIAPHGGYGSVTVPDAVGFVQSGSEQVLKNQVPYRAN</sequence>
<reference evidence="1" key="1">
    <citation type="submission" date="2018-05" db="EMBL/GenBank/DDBJ databases">
        <authorList>
            <person name="Lanie J.A."/>
            <person name="Ng W.-L."/>
            <person name="Kazmierczak K.M."/>
            <person name="Andrzejewski T.M."/>
            <person name="Davidsen T.M."/>
            <person name="Wayne K.J."/>
            <person name="Tettelin H."/>
            <person name="Glass J.I."/>
            <person name="Rusch D."/>
            <person name="Podicherti R."/>
            <person name="Tsui H.-C.T."/>
            <person name="Winkler M.E."/>
        </authorList>
    </citation>
    <scope>NUCLEOTIDE SEQUENCE</scope>
</reference>
<name>A0A383BVP1_9ZZZZ</name>
<dbReference type="AlphaFoldDB" id="A0A383BVP1"/>
<dbReference type="EMBL" id="UINC01203267">
    <property type="protein sequence ID" value="SVE23438.1"/>
    <property type="molecule type" value="Genomic_DNA"/>
</dbReference>
<gene>
    <name evidence="1" type="ORF">METZ01_LOCUS476292</name>
</gene>
<organism evidence="1">
    <name type="scientific">marine metagenome</name>
    <dbReference type="NCBI Taxonomy" id="408172"/>
    <lineage>
        <taxon>unclassified sequences</taxon>
        <taxon>metagenomes</taxon>
        <taxon>ecological metagenomes</taxon>
    </lineage>
</organism>